<dbReference type="AlphaFoldDB" id="A0A7R9LGM9"/>
<evidence type="ECO:0008006" key="4">
    <source>
        <dbReference type="Google" id="ProtNLM"/>
    </source>
</evidence>
<evidence type="ECO:0000313" key="3">
    <source>
        <dbReference type="Proteomes" id="UP000728032"/>
    </source>
</evidence>
<dbReference type="OrthoDB" id="16747at2759"/>
<sequence length="384" mass="43339">MPLKGVKVIEMVGLAPGPFCGQVLCDFGAEVIRVDRAFAKEIENLKRGKKLILLDLKKSEGKDVLKRLCKTADVLIETFRPGVMERLGLGPEVLTAANERLVYMRISGFGQTGYLSQKAGHDINYLAITGILSKLGKRDLPVPPINVLGDYGGGGLMAALGVILALFERTKSGKGQVIDCNLTEGTSYLCSWLWESTEDNWFMRGIVWPRRDQRMSNMLDGGAPFYRCYRTQDNKFMAVAAQEWKFYQLLVEMLGLPIEECDRNETENWDQLSEKFAKVFATKTQKEWTEMFDKVDACVTPVLDFQDAHHYRHNIDRNSYFPNGRPKPAPILSRTPAKAVAYDNEETDCLHTKQILLKYGYSEGVIRQLIADKVIEAETHVSKL</sequence>
<dbReference type="EMBL" id="OC915353">
    <property type="protein sequence ID" value="CAD7640037.1"/>
    <property type="molecule type" value="Genomic_DNA"/>
</dbReference>
<dbReference type="Proteomes" id="UP000728032">
    <property type="component" value="Unassembled WGS sequence"/>
</dbReference>
<dbReference type="PANTHER" id="PTHR48228">
    <property type="entry name" value="SUCCINYL-COA--D-CITRAMALATE COA-TRANSFERASE"/>
    <property type="match status" value="1"/>
</dbReference>
<dbReference type="InterPro" id="IPR050509">
    <property type="entry name" value="CoA-transferase_III"/>
</dbReference>
<proteinExistence type="inferred from homology"/>
<dbReference type="GO" id="GO:0008111">
    <property type="term" value="F:alpha-methylacyl-CoA racemase activity"/>
    <property type="evidence" value="ECO:0007669"/>
    <property type="project" value="TreeGrafter"/>
</dbReference>
<gene>
    <name evidence="2" type="ORF">ONB1V03_LOCUS2350</name>
</gene>
<dbReference type="GO" id="GO:0005739">
    <property type="term" value="C:mitochondrion"/>
    <property type="evidence" value="ECO:0007669"/>
    <property type="project" value="TreeGrafter"/>
</dbReference>
<dbReference type="SUPFAM" id="SSF89796">
    <property type="entry name" value="CoA-transferase family III (CaiB/BaiF)"/>
    <property type="match status" value="1"/>
</dbReference>
<comment type="similarity">
    <text evidence="1">Belongs to the CoA-transferase III family.</text>
</comment>
<protein>
    <recommendedName>
        <fullName evidence="4">Alpha-methylacyl-CoA racemase</fullName>
    </recommendedName>
</protein>
<dbReference type="Pfam" id="PF02515">
    <property type="entry name" value="CoA_transf_3"/>
    <property type="match status" value="1"/>
</dbReference>
<dbReference type="Gene3D" id="3.30.1540.10">
    <property type="entry name" value="formyl-coa transferase, domain 3"/>
    <property type="match status" value="1"/>
</dbReference>
<keyword evidence="3" id="KW-1185">Reference proteome</keyword>
<dbReference type="PANTHER" id="PTHR48228:SF5">
    <property type="entry name" value="ALPHA-METHYLACYL-COA RACEMASE"/>
    <property type="match status" value="1"/>
</dbReference>
<dbReference type="Gene3D" id="3.40.50.10540">
    <property type="entry name" value="Crotonobetainyl-coa:carnitine coa-transferase, domain 1"/>
    <property type="match status" value="1"/>
</dbReference>
<name>A0A7R9LGM9_9ACAR</name>
<dbReference type="GO" id="GO:0008206">
    <property type="term" value="P:bile acid metabolic process"/>
    <property type="evidence" value="ECO:0007669"/>
    <property type="project" value="TreeGrafter"/>
</dbReference>
<feature type="non-terminal residue" evidence="2">
    <location>
        <position position="1"/>
    </location>
</feature>
<dbReference type="EMBL" id="CAJPVJ010000528">
    <property type="protein sequence ID" value="CAG2162760.1"/>
    <property type="molecule type" value="Genomic_DNA"/>
</dbReference>
<dbReference type="InterPro" id="IPR044855">
    <property type="entry name" value="CoA-Trfase_III_dom3_sf"/>
</dbReference>
<reference evidence="2" key="1">
    <citation type="submission" date="2020-11" db="EMBL/GenBank/DDBJ databases">
        <authorList>
            <person name="Tran Van P."/>
        </authorList>
    </citation>
    <scope>NUCLEOTIDE SEQUENCE</scope>
</reference>
<evidence type="ECO:0000256" key="1">
    <source>
        <dbReference type="ARBA" id="ARBA00008383"/>
    </source>
</evidence>
<dbReference type="InterPro" id="IPR023606">
    <property type="entry name" value="CoA-Trfase_III_dom_1_sf"/>
</dbReference>
<dbReference type="InterPro" id="IPR003673">
    <property type="entry name" value="CoA-Trfase_fam_III"/>
</dbReference>
<evidence type="ECO:0000313" key="2">
    <source>
        <dbReference type="EMBL" id="CAD7640037.1"/>
    </source>
</evidence>
<accession>A0A7R9LGM9</accession>
<organism evidence="2">
    <name type="scientific">Oppiella nova</name>
    <dbReference type="NCBI Taxonomy" id="334625"/>
    <lineage>
        <taxon>Eukaryota</taxon>
        <taxon>Metazoa</taxon>
        <taxon>Ecdysozoa</taxon>
        <taxon>Arthropoda</taxon>
        <taxon>Chelicerata</taxon>
        <taxon>Arachnida</taxon>
        <taxon>Acari</taxon>
        <taxon>Acariformes</taxon>
        <taxon>Sarcoptiformes</taxon>
        <taxon>Oribatida</taxon>
        <taxon>Brachypylina</taxon>
        <taxon>Oppioidea</taxon>
        <taxon>Oppiidae</taxon>
        <taxon>Oppiella</taxon>
    </lineage>
</organism>